<gene>
    <name evidence="2" type="ORF">NDU88_005904</name>
</gene>
<dbReference type="GO" id="GO:0046983">
    <property type="term" value="F:protein dimerization activity"/>
    <property type="evidence" value="ECO:0007669"/>
    <property type="project" value="InterPro"/>
</dbReference>
<evidence type="ECO:0000313" key="2">
    <source>
        <dbReference type="EMBL" id="KAJ1092794.1"/>
    </source>
</evidence>
<proteinExistence type="predicted"/>
<reference evidence="2" key="1">
    <citation type="journal article" date="2022" name="bioRxiv">
        <title>Sequencing and chromosome-scale assembly of the giantPleurodeles waltlgenome.</title>
        <authorList>
            <person name="Brown T."/>
            <person name="Elewa A."/>
            <person name="Iarovenko S."/>
            <person name="Subramanian E."/>
            <person name="Araus A.J."/>
            <person name="Petzold A."/>
            <person name="Susuki M."/>
            <person name="Suzuki K.-i.T."/>
            <person name="Hayashi T."/>
            <person name="Toyoda A."/>
            <person name="Oliveira C."/>
            <person name="Osipova E."/>
            <person name="Leigh N.D."/>
            <person name="Simon A."/>
            <person name="Yun M.H."/>
        </authorList>
    </citation>
    <scope>NUCLEOTIDE SEQUENCE</scope>
    <source>
        <strain evidence="2">20211129_DDA</strain>
        <tissue evidence="2">Liver</tissue>
    </source>
</reference>
<organism evidence="2 3">
    <name type="scientific">Pleurodeles waltl</name>
    <name type="common">Iberian ribbed newt</name>
    <dbReference type="NCBI Taxonomy" id="8319"/>
    <lineage>
        <taxon>Eukaryota</taxon>
        <taxon>Metazoa</taxon>
        <taxon>Chordata</taxon>
        <taxon>Craniata</taxon>
        <taxon>Vertebrata</taxon>
        <taxon>Euteleostomi</taxon>
        <taxon>Amphibia</taxon>
        <taxon>Batrachia</taxon>
        <taxon>Caudata</taxon>
        <taxon>Salamandroidea</taxon>
        <taxon>Salamandridae</taxon>
        <taxon>Pleurodelinae</taxon>
        <taxon>Pleurodeles</taxon>
    </lineage>
</organism>
<dbReference type="Gene3D" id="4.10.280.10">
    <property type="entry name" value="Helix-loop-helix DNA-binding domain"/>
    <property type="match status" value="1"/>
</dbReference>
<dbReference type="InterPro" id="IPR036638">
    <property type="entry name" value="HLH_DNA-bd_sf"/>
</dbReference>
<sequence length="87" mass="10040">MSSAAPNWMVARGLLEQIYVVTFLLERFAVTVSPADVSVFTLPPYWHNEREREQVRLVNLGFQALRQHMPLCCRTGQPRRPSKVQTL</sequence>
<keyword evidence="3" id="KW-1185">Reference proteome</keyword>
<feature type="domain" description="BHLH" evidence="1">
    <location>
        <begin position="42"/>
        <end position="87"/>
    </location>
</feature>
<dbReference type="AlphaFoldDB" id="A0AAV7LQV5"/>
<dbReference type="Pfam" id="PF00010">
    <property type="entry name" value="HLH"/>
    <property type="match status" value="1"/>
</dbReference>
<dbReference type="InterPro" id="IPR011598">
    <property type="entry name" value="bHLH_dom"/>
</dbReference>
<dbReference type="PROSITE" id="PS50888">
    <property type="entry name" value="BHLH"/>
    <property type="match status" value="1"/>
</dbReference>
<dbReference type="Proteomes" id="UP001066276">
    <property type="component" value="Chromosome 11"/>
</dbReference>
<dbReference type="EMBL" id="JANPWB010000015">
    <property type="protein sequence ID" value="KAJ1092794.1"/>
    <property type="molecule type" value="Genomic_DNA"/>
</dbReference>
<accession>A0AAV7LQV5</accession>
<name>A0AAV7LQV5_PLEWA</name>
<evidence type="ECO:0000313" key="3">
    <source>
        <dbReference type="Proteomes" id="UP001066276"/>
    </source>
</evidence>
<dbReference type="SUPFAM" id="SSF47459">
    <property type="entry name" value="HLH, helix-loop-helix DNA-binding domain"/>
    <property type="match status" value="1"/>
</dbReference>
<comment type="caution">
    <text evidence="2">The sequence shown here is derived from an EMBL/GenBank/DDBJ whole genome shotgun (WGS) entry which is preliminary data.</text>
</comment>
<evidence type="ECO:0000259" key="1">
    <source>
        <dbReference type="PROSITE" id="PS50888"/>
    </source>
</evidence>
<protein>
    <recommendedName>
        <fullName evidence="1">BHLH domain-containing protein</fullName>
    </recommendedName>
</protein>